<accession>A0A1I0C1J7</accession>
<keyword evidence="3" id="KW-1185">Reference proteome</keyword>
<proteinExistence type="predicted"/>
<dbReference type="RefSeq" id="WP_091077522.1">
    <property type="nucleotide sequence ID" value="NZ_FOHX01000002.1"/>
</dbReference>
<sequence length="92" mass="10571">MRVEVWRQPNGYWRWAYREGETCLLSNAEYTSEQAARHSADTAYPPPPPGRGEPPSRTGRLLSGLLRRFLLAVIAWRLLRRVRLRRGPGRGG</sequence>
<evidence type="ECO:0000313" key="2">
    <source>
        <dbReference type="EMBL" id="SET13271.1"/>
    </source>
</evidence>
<reference evidence="2 3" key="1">
    <citation type="submission" date="2016-10" db="EMBL/GenBank/DDBJ databases">
        <authorList>
            <person name="de Groot N.N."/>
        </authorList>
    </citation>
    <scope>NUCLEOTIDE SEQUENCE [LARGE SCALE GENOMIC DNA]</scope>
    <source>
        <strain evidence="2 3">CGMCC 4.5598</strain>
    </source>
</reference>
<dbReference type="Proteomes" id="UP000199361">
    <property type="component" value="Unassembled WGS sequence"/>
</dbReference>
<dbReference type="EMBL" id="FOHX01000002">
    <property type="protein sequence ID" value="SET13271.1"/>
    <property type="molecule type" value="Genomic_DNA"/>
</dbReference>
<organism evidence="2 3">
    <name type="scientific">Nonomuraea wenchangensis</name>
    <dbReference type="NCBI Taxonomy" id="568860"/>
    <lineage>
        <taxon>Bacteria</taxon>
        <taxon>Bacillati</taxon>
        <taxon>Actinomycetota</taxon>
        <taxon>Actinomycetes</taxon>
        <taxon>Streptosporangiales</taxon>
        <taxon>Streptosporangiaceae</taxon>
        <taxon>Nonomuraea</taxon>
    </lineage>
</organism>
<protein>
    <recommendedName>
        <fullName evidence="4">DUF1508 domain-containing protein</fullName>
    </recommendedName>
</protein>
<evidence type="ECO:0008006" key="4">
    <source>
        <dbReference type="Google" id="ProtNLM"/>
    </source>
</evidence>
<dbReference type="AlphaFoldDB" id="A0A1I0C1J7"/>
<feature type="region of interest" description="Disordered" evidence="1">
    <location>
        <begin position="34"/>
        <end position="58"/>
    </location>
</feature>
<gene>
    <name evidence="2" type="ORF">SAMN05421811_102140</name>
</gene>
<evidence type="ECO:0000256" key="1">
    <source>
        <dbReference type="SAM" id="MobiDB-lite"/>
    </source>
</evidence>
<dbReference type="STRING" id="568860.SAMN05421811_102140"/>
<evidence type="ECO:0000313" key="3">
    <source>
        <dbReference type="Proteomes" id="UP000199361"/>
    </source>
</evidence>
<name>A0A1I0C1J7_9ACTN</name>
<dbReference type="OrthoDB" id="5198453at2"/>